<name>D7MXZ3_ARALL</name>
<proteinExistence type="predicted"/>
<sequence length="55" mass="6107">MEEWIPLLDIFLKSPSPETEASLWLDQASNSSSSSSSAAAPINRSFFFLIPEETM</sequence>
<dbReference type="Gramene" id="scaffold_68200002.1">
    <property type="protein sequence ID" value="scaffold_68200002.1"/>
    <property type="gene ID" value="scaffold_68200002.1"/>
</dbReference>
<protein>
    <submittedName>
        <fullName evidence="1">Uncharacterized protein</fullName>
    </submittedName>
</protein>
<evidence type="ECO:0000313" key="1">
    <source>
        <dbReference type="EMBL" id="EFH38589.1"/>
    </source>
</evidence>
<dbReference type="AlphaFoldDB" id="D7MXZ3"/>
<gene>
    <name evidence="1" type="ORF">ARALYDRAFT_920887</name>
</gene>
<dbReference type="STRING" id="81972.D7MXZ3"/>
<reference evidence="2" key="1">
    <citation type="journal article" date="2011" name="Nat. Genet.">
        <title>The Arabidopsis lyrata genome sequence and the basis of rapid genome size change.</title>
        <authorList>
            <person name="Hu T.T."/>
            <person name="Pattyn P."/>
            <person name="Bakker E.G."/>
            <person name="Cao J."/>
            <person name="Cheng J.-F."/>
            <person name="Clark R.M."/>
            <person name="Fahlgren N."/>
            <person name="Fawcett J.A."/>
            <person name="Grimwood J."/>
            <person name="Gundlach H."/>
            <person name="Haberer G."/>
            <person name="Hollister J.D."/>
            <person name="Ossowski S."/>
            <person name="Ottilar R.P."/>
            <person name="Salamov A.A."/>
            <person name="Schneeberger K."/>
            <person name="Spannagl M."/>
            <person name="Wang X."/>
            <person name="Yang L."/>
            <person name="Nasrallah M.E."/>
            <person name="Bergelson J."/>
            <person name="Carrington J.C."/>
            <person name="Gaut B.S."/>
            <person name="Schmutz J."/>
            <person name="Mayer K.F.X."/>
            <person name="Van de Peer Y."/>
            <person name="Grigoriev I.V."/>
            <person name="Nordborg M."/>
            <person name="Weigel D."/>
            <person name="Guo Y.-L."/>
        </authorList>
    </citation>
    <scope>NUCLEOTIDE SEQUENCE [LARGE SCALE GENOMIC DNA]</scope>
    <source>
        <strain evidence="2">cv. MN47</strain>
    </source>
</reference>
<dbReference type="EMBL" id="GL349150">
    <property type="protein sequence ID" value="EFH38589.1"/>
    <property type="molecule type" value="Genomic_DNA"/>
</dbReference>
<keyword evidence="2" id="KW-1185">Reference proteome</keyword>
<accession>D7MXZ3</accession>
<organism evidence="2">
    <name type="scientific">Arabidopsis lyrata subsp. lyrata</name>
    <name type="common">Lyre-leaved rock-cress</name>
    <dbReference type="NCBI Taxonomy" id="81972"/>
    <lineage>
        <taxon>Eukaryota</taxon>
        <taxon>Viridiplantae</taxon>
        <taxon>Streptophyta</taxon>
        <taxon>Embryophyta</taxon>
        <taxon>Tracheophyta</taxon>
        <taxon>Spermatophyta</taxon>
        <taxon>Magnoliopsida</taxon>
        <taxon>eudicotyledons</taxon>
        <taxon>Gunneridae</taxon>
        <taxon>Pentapetalae</taxon>
        <taxon>rosids</taxon>
        <taxon>malvids</taxon>
        <taxon>Brassicales</taxon>
        <taxon>Brassicaceae</taxon>
        <taxon>Camelineae</taxon>
        <taxon>Arabidopsis</taxon>
    </lineage>
</organism>
<evidence type="ECO:0000313" key="2">
    <source>
        <dbReference type="Proteomes" id="UP000008694"/>
    </source>
</evidence>
<dbReference type="Proteomes" id="UP000008694">
    <property type="component" value="Unassembled WGS sequence"/>
</dbReference>
<dbReference type="HOGENOM" id="CLU_3035104_0_0_1"/>